<dbReference type="Proteomes" id="UP000198426">
    <property type="component" value="Unassembled WGS sequence"/>
</dbReference>
<dbReference type="OrthoDB" id="7841278at2"/>
<organism evidence="1 2">
    <name type="scientific">Tropicimonas sediminicola</name>
    <dbReference type="NCBI Taxonomy" id="1031541"/>
    <lineage>
        <taxon>Bacteria</taxon>
        <taxon>Pseudomonadati</taxon>
        <taxon>Pseudomonadota</taxon>
        <taxon>Alphaproteobacteria</taxon>
        <taxon>Rhodobacterales</taxon>
        <taxon>Roseobacteraceae</taxon>
        <taxon>Tropicimonas</taxon>
    </lineage>
</organism>
<evidence type="ECO:0000313" key="1">
    <source>
        <dbReference type="EMBL" id="SNS82269.1"/>
    </source>
</evidence>
<dbReference type="Gene3D" id="2.150.10.10">
    <property type="entry name" value="Serralysin-like metalloprotease, C-terminal"/>
    <property type="match status" value="2"/>
</dbReference>
<protein>
    <recommendedName>
        <fullName evidence="3">Hemolysin-type calcium-binding repeat-containing protein</fullName>
    </recommendedName>
</protein>
<dbReference type="InterPro" id="IPR018511">
    <property type="entry name" value="Hemolysin-typ_Ca-bd_CS"/>
</dbReference>
<name>A0A239HLK4_9RHOB</name>
<keyword evidence="2" id="KW-1185">Reference proteome</keyword>
<dbReference type="Pfam" id="PF00353">
    <property type="entry name" value="HemolysinCabind"/>
    <property type="match status" value="2"/>
</dbReference>
<dbReference type="PROSITE" id="PS00330">
    <property type="entry name" value="HEMOLYSIN_CALCIUM"/>
    <property type="match status" value="2"/>
</dbReference>
<dbReference type="InterPro" id="IPR011049">
    <property type="entry name" value="Serralysin-like_metalloprot_C"/>
</dbReference>
<dbReference type="PRINTS" id="PR00313">
    <property type="entry name" value="CABNDNGRPT"/>
</dbReference>
<dbReference type="EMBL" id="FZOY01000003">
    <property type="protein sequence ID" value="SNS82269.1"/>
    <property type="molecule type" value="Genomic_DNA"/>
</dbReference>
<accession>A0A239HLK4</accession>
<dbReference type="AlphaFoldDB" id="A0A239HLK4"/>
<dbReference type="SUPFAM" id="SSF51120">
    <property type="entry name" value="beta-Roll"/>
    <property type="match status" value="1"/>
</dbReference>
<sequence>MPVSVFTKAAAVPSYNASVLYQFTNARIFFEQESWDAALPKTKRADVIRLKDDFTDYTGFQMKVVVSFDGNFRKVGGAWTGEITGVTFKADGVTQAKIDINSGVDLARILNVGSSTLVWNELTSTGLRGKLSTGTDHMNGSVGDDNLNGRGGADFLNGGLGDDKLIGGGGSDWLDGHSGDDTLIGGNGNDYLDGRDGTDIASGGKGKDTFFSDFNGDNVWTGGGGADRFQAGGIPGEIYGWTKVTDFKARQGDKLDLTNDSALLFEPIDEIRFIGKKGFSGEEGVYEIQLRNGFVRIDQDGDGTADSGIELEDFGNQRVSNTSWILLPDTLDFA</sequence>
<proteinExistence type="predicted"/>
<evidence type="ECO:0008006" key="3">
    <source>
        <dbReference type="Google" id="ProtNLM"/>
    </source>
</evidence>
<dbReference type="InterPro" id="IPR001343">
    <property type="entry name" value="Hemolysn_Ca-bd"/>
</dbReference>
<gene>
    <name evidence="1" type="ORF">SAMN05421757_103488</name>
</gene>
<reference evidence="1 2" key="1">
    <citation type="submission" date="2017-06" db="EMBL/GenBank/DDBJ databases">
        <authorList>
            <person name="Kim H.J."/>
            <person name="Triplett B.A."/>
        </authorList>
    </citation>
    <scope>NUCLEOTIDE SEQUENCE [LARGE SCALE GENOMIC DNA]</scope>
    <source>
        <strain evidence="1 2">DSM 29339</strain>
    </source>
</reference>
<evidence type="ECO:0000313" key="2">
    <source>
        <dbReference type="Proteomes" id="UP000198426"/>
    </source>
</evidence>
<dbReference type="GO" id="GO:0005509">
    <property type="term" value="F:calcium ion binding"/>
    <property type="evidence" value="ECO:0007669"/>
    <property type="project" value="InterPro"/>
</dbReference>
<dbReference type="RefSeq" id="WP_089233060.1">
    <property type="nucleotide sequence ID" value="NZ_FZOY01000003.1"/>
</dbReference>